<dbReference type="Proteomes" id="UP000001695">
    <property type="component" value="Chromosome"/>
</dbReference>
<keyword evidence="5 8" id="KW-0378">Hydrolase</keyword>
<evidence type="ECO:0000256" key="1">
    <source>
        <dbReference type="ARBA" id="ARBA00001946"/>
    </source>
</evidence>
<accession>B2IFI7</accession>
<dbReference type="KEGG" id="bid:Bind_3526"/>
<feature type="binding site" evidence="8">
    <location>
        <position position="7"/>
    </location>
    <ligand>
        <name>Mg(2+)</name>
        <dbReference type="ChEBI" id="CHEBI:18420"/>
    </ligand>
</feature>
<dbReference type="HAMAP" id="MF_00265">
    <property type="entry name" value="VapC_Nob1"/>
    <property type="match status" value="1"/>
</dbReference>
<evidence type="ECO:0000256" key="8">
    <source>
        <dbReference type="HAMAP-Rule" id="MF_00265"/>
    </source>
</evidence>
<feature type="domain" description="PIN" evidence="9">
    <location>
        <begin position="5"/>
        <end position="129"/>
    </location>
</feature>
<dbReference type="InterPro" id="IPR002716">
    <property type="entry name" value="PIN_dom"/>
</dbReference>
<dbReference type="GO" id="GO:0000287">
    <property type="term" value="F:magnesium ion binding"/>
    <property type="evidence" value="ECO:0007669"/>
    <property type="project" value="UniProtKB-UniRule"/>
</dbReference>
<evidence type="ECO:0000256" key="5">
    <source>
        <dbReference type="ARBA" id="ARBA00022801"/>
    </source>
</evidence>
<dbReference type="InterPro" id="IPR050556">
    <property type="entry name" value="Type_II_TA_system_RNase"/>
</dbReference>
<proteinExistence type="inferred from homology"/>
<dbReference type="SUPFAM" id="SSF88723">
    <property type="entry name" value="PIN domain-like"/>
    <property type="match status" value="1"/>
</dbReference>
<evidence type="ECO:0000313" key="10">
    <source>
        <dbReference type="EMBL" id="ACB97083.1"/>
    </source>
</evidence>
<comment type="function">
    <text evidence="8">Toxic component of a toxin-antitoxin (TA) system. An RNase.</text>
</comment>
<comment type="similarity">
    <text evidence="7 8">Belongs to the PINc/VapC protein family.</text>
</comment>
<dbReference type="Gene3D" id="3.40.50.1010">
    <property type="entry name" value="5'-nuclease"/>
    <property type="match status" value="1"/>
</dbReference>
<dbReference type="Pfam" id="PF01850">
    <property type="entry name" value="PIN"/>
    <property type="match status" value="1"/>
</dbReference>
<reference evidence="11" key="1">
    <citation type="submission" date="2008-03" db="EMBL/GenBank/DDBJ databases">
        <title>Complete sequence of chromosome of Beijerinckia indica subsp. indica ATCC 9039.</title>
        <authorList>
            <consortium name="US DOE Joint Genome Institute"/>
            <person name="Copeland A."/>
            <person name="Lucas S."/>
            <person name="Lapidus A."/>
            <person name="Glavina del Rio T."/>
            <person name="Dalin E."/>
            <person name="Tice H."/>
            <person name="Bruce D."/>
            <person name="Goodwin L."/>
            <person name="Pitluck S."/>
            <person name="LaButti K."/>
            <person name="Schmutz J."/>
            <person name="Larimer F."/>
            <person name="Land M."/>
            <person name="Hauser L."/>
            <person name="Kyrpides N."/>
            <person name="Mikhailova N."/>
            <person name="Dunfield P.F."/>
            <person name="Dedysh S.N."/>
            <person name="Liesack W."/>
            <person name="Saw J.H."/>
            <person name="Alam M."/>
            <person name="Chen Y."/>
            <person name="Murrell J.C."/>
            <person name="Richardson P."/>
        </authorList>
    </citation>
    <scope>NUCLEOTIDE SEQUENCE [LARGE SCALE GENOMIC DNA]</scope>
    <source>
        <strain evidence="11">ATCC 9039 / DSM 1715 / NCIMB 8712</strain>
    </source>
</reference>
<name>B2IFI7_BEII9</name>
<feature type="binding site" evidence="8">
    <location>
        <position position="111"/>
    </location>
    <ligand>
        <name>Mg(2+)</name>
        <dbReference type="ChEBI" id="CHEBI:18420"/>
    </ligand>
</feature>
<evidence type="ECO:0000256" key="4">
    <source>
        <dbReference type="ARBA" id="ARBA00022723"/>
    </source>
</evidence>
<keyword evidence="4 8" id="KW-0479">Metal-binding</keyword>
<reference evidence="10 11" key="2">
    <citation type="journal article" date="2010" name="J. Bacteriol.">
        <title>Complete genome sequence of Beijerinckia indica subsp. indica.</title>
        <authorList>
            <person name="Tamas I."/>
            <person name="Dedysh S.N."/>
            <person name="Liesack W."/>
            <person name="Stott M.B."/>
            <person name="Alam M."/>
            <person name="Murrell J.C."/>
            <person name="Dunfield P.F."/>
        </authorList>
    </citation>
    <scope>NUCLEOTIDE SEQUENCE [LARGE SCALE GENOMIC DNA]</scope>
    <source>
        <strain evidence="11">ATCC 9039 / DSM 1715 / NCIMB 8712</strain>
    </source>
</reference>
<dbReference type="eggNOG" id="COG1487">
    <property type="taxonomic scope" value="Bacteria"/>
</dbReference>
<keyword evidence="8" id="KW-0800">Toxin</keyword>
<evidence type="ECO:0000259" key="9">
    <source>
        <dbReference type="Pfam" id="PF01850"/>
    </source>
</evidence>
<dbReference type="GO" id="GO:0016787">
    <property type="term" value="F:hydrolase activity"/>
    <property type="evidence" value="ECO:0007669"/>
    <property type="project" value="UniProtKB-KW"/>
</dbReference>
<dbReference type="AlphaFoldDB" id="B2IFI7"/>
<dbReference type="PANTHER" id="PTHR33653">
    <property type="entry name" value="RIBONUCLEASE VAPC2"/>
    <property type="match status" value="1"/>
</dbReference>
<dbReference type="InterPro" id="IPR029060">
    <property type="entry name" value="PIN-like_dom_sf"/>
</dbReference>
<protein>
    <recommendedName>
        <fullName evidence="8">Ribonuclease VapC</fullName>
        <shortName evidence="8">RNase VapC</shortName>
        <ecNumber evidence="8">3.1.-.-</ecNumber>
    </recommendedName>
    <alternativeName>
        <fullName evidence="8">Toxin VapC</fullName>
    </alternativeName>
</protein>
<dbReference type="GO" id="GO:0090729">
    <property type="term" value="F:toxin activity"/>
    <property type="evidence" value="ECO:0007669"/>
    <property type="project" value="UniProtKB-KW"/>
</dbReference>
<dbReference type="OrthoDB" id="7188375at2"/>
<evidence type="ECO:0000256" key="7">
    <source>
        <dbReference type="ARBA" id="ARBA00038093"/>
    </source>
</evidence>
<dbReference type="InterPro" id="IPR022907">
    <property type="entry name" value="VapC_family"/>
</dbReference>
<dbReference type="EMBL" id="CP001016">
    <property type="protein sequence ID" value="ACB97083.1"/>
    <property type="molecule type" value="Genomic_DNA"/>
</dbReference>
<keyword evidence="6 8" id="KW-0460">Magnesium</keyword>
<keyword evidence="2 8" id="KW-1277">Toxin-antitoxin system</keyword>
<dbReference type="HOGENOM" id="CLU_118482_8_0_5"/>
<comment type="cofactor">
    <cofactor evidence="1 8">
        <name>Mg(2+)</name>
        <dbReference type="ChEBI" id="CHEBI:18420"/>
    </cofactor>
</comment>
<dbReference type="CDD" id="cd18746">
    <property type="entry name" value="PIN_VapC4-5_FitB-like"/>
    <property type="match status" value="1"/>
</dbReference>
<evidence type="ECO:0000313" key="11">
    <source>
        <dbReference type="Proteomes" id="UP000001695"/>
    </source>
</evidence>
<keyword evidence="11" id="KW-1185">Reference proteome</keyword>
<gene>
    <name evidence="8" type="primary">vapC</name>
    <name evidence="10" type="ordered locus">Bind_3526</name>
</gene>
<evidence type="ECO:0000256" key="2">
    <source>
        <dbReference type="ARBA" id="ARBA00022649"/>
    </source>
</evidence>
<dbReference type="STRING" id="395963.Bind_3526"/>
<evidence type="ECO:0000256" key="6">
    <source>
        <dbReference type="ARBA" id="ARBA00022842"/>
    </source>
</evidence>
<dbReference type="GO" id="GO:0004540">
    <property type="term" value="F:RNA nuclease activity"/>
    <property type="evidence" value="ECO:0007669"/>
    <property type="project" value="InterPro"/>
</dbReference>
<dbReference type="RefSeq" id="WP_012386431.1">
    <property type="nucleotide sequence ID" value="NC_010581.1"/>
</dbReference>
<evidence type="ECO:0000256" key="3">
    <source>
        <dbReference type="ARBA" id="ARBA00022722"/>
    </source>
</evidence>
<dbReference type="EC" id="3.1.-.-" evidence="8"/>
<keyword evidence="3 8" id="KW-0540">Nuclease</keyword>
<sequence>MTGFLLDTNVISMLSPSRAEASPVFLDWLERMDNEGRLFLPVVTIHEIEKGITLLEHKGAIAKAAGLKVWLAGLVSTYDDKIIGLDASAAAIAGQLEAKAISAGHDPGMADAVIAGIAKAHDLHIVTCNMKHFLPFGIAVSLPDEAAGRTG</sequence>
<organism evidence="10 11">
    <name type="scientific">Beijerinckia indica subsp. indica (strain ATCC 9039 / DSM 1715 / NCIMB 8712)</name>
    <dbReference type="NCBI Taxonomy" id="395963"/>
    <lineage>
        <taxon>Bacteria</taxon>
        <taxon>Pseudomonadati</taxon>
        <taxon>Pseudomonadota</taxon>
        <taxon>Alphaproteobacteria</taxon>
        <taxon>Hyphomicrobiales</taxon>
        <taxon>Beijerinckiaceae</taxon>
        <taxon>Beijerinckia</taxon>
    </lineage>
</organism>
<dbReference type="PANTHER" id="PTHR33653:SF1">
    <property type="entry name" value="RIBONUCLEASE VAPC2"/>
    <property type="match status" value="1"/>
</dbReference>